<dbReference type="Proteomes" id="UP001465755">
    <property type="component" value="Unassembled WGS sequence"/>
</dbReference>
<dbReference type="InterPro" id="IPR004827">
    <property type="entry name" value="bZIP"/>
</dbReference>
<dbReference type="Gene3D" id="1.20.5.170">
    <property type="match status" value="1"/>
</dbReference>
<feature type="compositionally biased region" description="Basic and acidic residues" evidence="1">
    <location>
        <begin position="134"/>
        <end position="146"/>
    </location>
</feature>
<dbReference type="AlphaFoldDB" id="A0AAW1PBE3"/>
<feature type="compositionally biased region" description="Polar residues" evidence="1">
    <location>
        <begin position="177"/>
        <end position="197"/>
    </location>
</feature>
<gene>
    <name evidence="3" type="ORF">WJX73_009746</name>
</gene>
<evidence type="ECO:0000259" key="2">
    <source>
        <dbReference type="PROSITE" id="PS50217"/>
    </source>
</evidence>
<accession>A0AAW1PBE3</accession>
<proteinExistence type="predicted"/>
<comment type="caution">
    <text evidence="3">The sequence shown here is derived from an EMBL/GenBank/DDBJ whole genome shotgun (WGS) entry which is preliminary data.</text>
</comment>
<sequence>MAAQQGQLDPLMFLDVEPDPLGFLNDPLNARDWSHSGVGAPGMPALPYNTREQQSVMTSLLSTAVDEQRQPTTTFTAQDFPDSYSSYLAGGPHPKTEPLVDGNVDADSSTAALEAKQARVREKNRRAMKKFREKQKEKSKESESRLQELEGQVQALQLRNDKLQSEVHTLKLANFAATRSSSGDEATQARQSTSSGLADNESSDAPEEWEPRYGWTDFDPQATMVMHLGLEDNPHPWRLTQHQLRTMTHPQFLQLFRAFNERILHWMQHANDDLSSPAAQQLYALKYEISAMAANMSMNNPELYHKKWGPVDPALGKDAGNWTPAEPQTPVSAPIPEDVKRACVQLLTVLKISTEQRATMVKVLEMVKADIQRLKAERSSILLSLVEKHNVEEPTLEPRQFSGILSDLRRLTHNAEDIHRAHCIYASTMWSGVLNPIQVGKLCLCCQPNTPNIYMLGAAAAESAADSGDLQAEEAQGIAAQVESRYRQVWAQHSSITQAGQMGGMPIILANEYPNLGDSGVVSSKNLVSSASQRVPGFML</sequence>
<keyword evidence="4" id="KW-1185">Reference proteome</keyword>
<organism evidence="3 4">
    <name type="scientific">Symbiochloris irregularis</name>
    <dbReference type="NCBI Taxonomy" id="706552"/>
    <lineage>
        <taxon>Eukaryota</taxon>
        <taxon>Viridiplantae</taxon>
        <taxon>Chlorophyta</taxon>
        <taxon>core chlorophytes</taxon>
        <taxon>Trebouxiophyceae</taxon>
        <taxon>Trebouxiales</taxon>
        <taxon>Trebouxiaceae</taxon>
        <taxon>Symbiochloris</taxon>
    </lineage>
</organism>
<dbReference type="Pfam" id="PF07716">
    <property type="entry name" value="bZIP_2"/>
    <property type="match status" value="1"/>
</dbReference>
<dbReference type="PROSITE" id="PS50217">
    <property type="entry name" value="BZIP"/>
    <property type="match status" value="1"/>
</dbReference>
<evidence type="ECO:0000256" key="1">
    <source>
        <dbReference type="SAM" id="MobiDB-lite"/>
    </source>
</evidence>
<evidence type="ECO:0000313" key="3">
    <source>
        <dbReference type="EMBL" id="KAK9807213.1"/>
    </source>
</evidence>
<feature type="domain" description="BZIP" evidence="2">
    <location>
        <begin position="114"/>
        <end position="171"/>
    </location>
</feature>
<dbReference type="SMART" id="SM00338">
    <property type="entry name" value="BRLZ"/>
    <property type="match status" value="1"/>
</dbReference>
<dbReference type="SUPFAM" id="SSF57959">
    <property type="entry name" value="Leucine zipper domain"/>
    <property type="match status" value="1"/>
</dbReference>
<name>A0AAW1PBE3_9CHLO</name>
<reference evidence="3 4" key="1">
    <citation type="journal article" date="2024" name="Nat. Commun.">
        <title>Phylogenomics reveals the evolutionary origins of lichenization in chlorophyte algae.</title>
        <authorList>
            <person name="Puginier C."/>
            <person name="Libourel C."/>
            <person name="Otte J."/>
            <person name="Skaloud P."/>
            <person name="Haon M."/>
            <person name="Grisel S."/>
            <person name="Petersen M."/>
            <person name="Berrin J.G."/>
            <person name="Delaux P.M."/>
            <person name="Dal Grande F."/>
            <person name="Keller J."/>
        </authorList>
    </citation>
    <scope>NUCLEOTIDE SEQUENCE [LARGE SCALE GENOMIC DNA]</scope>
    <source>
        <strain evidence="3 4">SAG 2036</strain>
    </source>
</reference>
<dbReference type="CDD" id="cd14686">
    <property type="entry name" value="bZIP"/>
    <property type="match status" value="1"/>
</dbReference>
<dbReference type="GO" id="GO:0003700">
    <property type="term" value="F:DNA-binding transcription factor activity"/>
    <property type="evidence" value="ECO:0007669"/>
    <property type="project" value="InterPro"/>
</dbReference>
<dbReference type="EMBL" id="JALJOQ010000033">
    <property type="protein sequence ID" value="KAK9807213.1"/>
    <property type="molecule type" value="Genomic_DNA"/>
</dbReference>
<feature type="compositionally biased region" description="Basic residues" evidence="1">
    <location>
        <begin position="122"/>
        <end position="133"/>
    </location>
</feature>
<feature type="region of interest" description="Disordered" evidence="1">
    <location>
        <begin position="177"/>
        <end position="214"/>
    </location>
</feature>
<evidence type="ECO:0000313" key="4">
    <source>
        <dbReference type="Proteomes" id="UP001465755"/>
    </source>
</evidence>
<protein>
    <recommendedName>
        <fullName evidence="2">BZIP domain-containing protein</fullName>
    </recommendedName>
</protein>
<dbReference type="InterPro" id="IPR046347">
    <property type="entry name" value="bZIP_sf"/>
</dbReference>
<feature type="region of interest" description="Disordered" evidence="1">
    <location>
        <begin position="116"/>
        <end position="146"/>
    </location>
</feature>